<gene>
    <name evidence="13" type="ORF">FEM48_Zijuj11G0040800</name>
</gene>
<comment type="subcellular location">
    <subcellularLocation>
        <location evidence="2">Membrane</location>
        <topology evidence="2">Multi-pass membrane protein</topology>
    </subcellularLocation>
</comment>
<dbReference type="EC" id="2.3.2.27" evidence="3"/>
<evidence type="ECO:0000256" key="7">
    <source>
        <dbReference type="ARBA" id="ARBA00022771"/>
    </source>
</evidence>
<feature type="transmembrane region" description="Helical" evidence="12">
    <location>
        <begin position="20"/>
        <end position="44"/>
    </location>
</feature>
<comment type="caution">
    <text evidence="13">The sequence shown here is derived from an EMBL/GenBank/DDBJ whole genome shotgun (WGS) entry which is preliminary data.</text>
</comment>
<dbReference type="PANTHER" id="PTHR45977">
    <property type="entry name" value="TARGET OF ERK KINASE MPK-1"/>
    <property type="match status" value="1"/>
</dbReference>
<dbReference type="GO" id="GO:0016020">
    <property type="term" value="C:membrane"/>
    <property type="evidence" value="ECO:0007669"/>
    <property type="project" value="UniProtKB-SubCell"/>
</dbReference>
<dbReference type="GO" id="GO:0006511">
    <property type="term" value="P:ubiquitin-dependent protein catabolic process"/>
    <property type="evidence" value="ECO:0007669"/>
    <property type="project" value="TreeGrafter"/>
</dbReference>
<evidence type="ECO:0000256" key="10">
    <source>
        <dbReference type="ARBA" id="ARBA00022989"/>
    </source>
</evidence>
<evidence type="ECO:0000256" key="9">
    <source>
        <dbReference type="ARBA" id="ARBA00022833"/>
    </source>
</evidence>
<keyword evidence="4" id="KW-0808">Transferase</keyword>
<dbReference type="GO" id="GO:0016567">
    <property type="term" value="P:protein ubiquitination"/>
    <property type="evidence" value="ECO:0007669"/>
    <property type="project" value="TreeGrafter"/>
</dbReference>
<evidence type="ECO:0000256" key="3">
    <source>
        <dbReference type="ARBA" id="ARBA00012483"/>
    </source>
</evidence>
<evidence type="ECO:0000256" key="5">
    <source>
        <dbReference type="ARBA" id="ARBA00022692"/>
    </source>
</evidence>
<keyword evidence="6" id="KW-0479">Metal-binding</keyword>
<feature type="transmembrane region" description="Helical" evidence="12">
    <location>
        <begin position="165"/>
        <end position="198"/>
    </location>
</feature>
<dbReference type="GO" id="GO:0008270">
    <property type="term" value="F:zinc ion binding"/>
    <property type="evidence" value="ECO:0007669"/>
    <property type="project" value="UniProtKB-KW"/>
</dbReference>
<feature type="transmembrane region" description="Helical" evidence="12">
    <location>
        <begin position="133"/>
        <end position="150"/>
    </location>
</feature>
<keyword evidence="7" id="KW-0863">Zinc-finger</keyword>
<keyword evidence="11 12" id="KW-0472">Membrane</keyword>
<organism evidence="13 14">
    <name type="scientific">Ziziphus jujuba var. spinosa</name>
    <dbReference type="NCBI Taxonomy" id="714518"/>
    <lineage>
        <taxon>Eukaryota</taxon>
        <taxon>Viridiplantae</taxon>
        <taxon>Streptophyta</taxon>
        <taxon>Embryophyta</taxon>
        <taxon>Tracheophyta</taxon>
        <taxon>Spermatophyta</taxon>
        <taxon>Magnoliopsida</taxon>
        <taxon>eudicotyledons</taxon>
        <taxon>Gunneridae</taxon>
        <taxon>Pentapetalae</taxon>
        <taxon>rosids</taxon>
        <taxon>fabids</taxon>
        <taxon>Rosales</taxon>
        <taxon>Rhamnaceae</taxon>
        <taxon>Paliureae</taxon>
        <taxon>Ziziphus</taxon>
    </lineage>
</organism>
<proteinExistence type="predicted"/>
<dbReference type="GO" id="GO:0061630">
    <property type="term" value="F:ubiquitin protein ligase activity"/>
    <property type="evidence" value="ECO:0007669"/>
    <property type="project" value="UniProtKB-EC"/>
</dbReference>
<evidence type="ECO:0000256" key="8">
    <source>
        <dbReference type="ARBA" id="ARBA00022786"/>
    </source>
</evidence>
<evidence type="ECO:0000313" key="13">
    <source>
        <dbReference type="EMBL" id="KAH7513986.1"/>
    </source>
</evidence>
<evidence type="ECO:0000256" key="6">
    <source>
        <dbReference type="ARBA" id="ARBA00022723"/>
    </source>
</evidence>
<protein>
    <recommendedName>
        <fullName evidence="3">RING-type E3 ubiquitin transferase</fullName>
        <ecNumber evidence="3">2.3.2.27</ecNumber>
    </recommendedName>
</protein>
<comment type="catalytic activity">
    <reaction evidence="1">
        <text>S-ubiquitinyl-[E2 ubiquitin-conjugating enzyme]-L-cysteine + [acceptor protein]-L-lysine = [E2 ubiquitin-conjugating enzyme]-L-cysteine + N(6)-ubiquitinyl-[acceptor protein]-L-lysine.</text>
        <dbReference type="EC" id="2.3.2.27"/>
    </reaction>
</comment>
<evidence type="ECO:0000256" key="2">
    <source>
        <dbReference type="ARBA" id="ARBA00004141"/>
    </source>
</evidence>
<name>A0A978UGQ5_ZIZJJ</name>
<dbReference type="AlphaFoldDB" id="A0A978UGQ5"/>
<sequence>MMVSEMAAKQLEMRRSDWEYSKPIVILDVIWNFTFGVMVVTVMVHSHYKYPHNASLRVWIFGYALHCFLHVVCLHIEYRRRQQPQRPNCYFNLKNEGIESDSYKNLGTAAREDSEKLDEDDEKSSKVAKHLESANTLFSLLWWLIGLYLIRSSNSQALEQKSPQLYWVCIVSLGFDVFFVVFCVVLACVILIAVCCCLPCIIGFPYLVEDKVSLVLFFFHCH</sequence>
<dbReference type="GO" id="GO:0000325">
    <property type="term" value="C:plant-type vacuole"/>
    <property type="evidence" value="ECO:0007669"/>
    <property type="project" value="TreeGrafter"/>
</dbReference>
<dbReference type="Proteomes" id="UP000813462">
    <property type="component" value="Unassembled WGS sequence"/>
</dbReference>
<evidence type="ECO:0000256" key="11">
    <source>
        <dbReference type="ARBA" id="ARBA00023136"/>
    </source>
</evidence>
<keyword evidence="9" id="KW-0862">Zinc</keyword>
<evidence type="ECO:0000256" key="12">
    <source>
        <dbReference type="SAM" id="Phobius"/>
    </source>
</evidence>
<keyword evidence="5 12" id="KW-0812">Transmembrane</keyword>
<keyword evidence="10 12" id="KW-1133">Transmembrane helix</keyword>
<dbReference type="PANTHER" id="PTHR45977:SF28">
    <property type="entry name" value="OS02G0674700 PROTEIN"/>
    <property type="match status" value="1"/>
</dbReference>
<evidence type="ECO:0000313" key="14">
    <source>
        <dbReference type="Proteomes" id="UP000813462"/>
    </source>
</evidence>
<feature type="transmembrane region" description="Helical" evidence="12">
    <location>
        <begin position="56"/>
        <end position="76"/>
    </location>
</feature>
<dbReference type="EMBL" id="JAEACU010000011">
    <property type="protein sequence ID" value="KAH7513986.1"/>
    <property type="molecule type" value="Genomic_DNA"/>
</dbReference>
<keyword evidence="8" id="KW-0833">Ubl conjugation pathway</keyword>
<evidence type="ECO:0000256" key="1">
    <source>
        <dbReference type="ARBA" id="ARBA00000900"/>
    </source>
</evidence>
<accession>A0A978UGQ5</accession>
<evidence type="ECO:0000256" key="4">
    <source>
        <dbReference type="ARBA" id="ARBA00022679"/>
    </source>
</evidence>
<reference evidence="13" key="1">
    <citation type="journal article" date="2021" name="Front. Plant Sci.">
        <title>Chromosome-Scale Genome Assembly for Chinese Sour Jujube and Insights Into Its Genome Evolution and Domestication Signature.</title>
        <authorList>
            <person name="Shen L.-Y."/>
            <person name="Luo H."/>
            <person name="Wang X.-L."/>
            <person name="Wang X.-M."/>
            <person name="Qiu X.-J."/>
            <person name="Liu H."/>
            <person name="Zhou S.-S."/>
            <person name="Jia K.-H."/>
            <person name="Nie S."/>
            <person name="Bao Y.-T."/>
            <person name="Zhang R.-G."/>
            <person name="Yun Q.-Z."/>
            <person name="Chai Y.-H."/>
            <person name="Lu J.-Y."/>
            <person name="Li Y."/>
            <person name="Zhao S.-W."/>
            <person name="Mao J.-F."/>
            <person name="Jia S.-G."/>
            <person name="Mao Y.-M."/>
        </authorList>
    </citation>
    <scope>NUCLEOTIDE SEQUENCE</scope>
    <source>
        <strain evidence="13">AT0</strain>
        <tissue evidence="13">Leaf</tissue>
    </source>
</reference>